<evidence type="ECO:0000256" key="1">
    <source>
        <dbReference type="SAM" id="MobiDB-lite"/>
    </source>
</evidence>
<feature type="region of interest" description="Disordered" evidence="1">
    <location>
        <begin position="191"/>
        <end position="241"/>
    </location>
</feature>
<feature type="region of interest" description="Disordered" evidence="1">
    <location>
        <begin position="383"/>
        <end position="405"/>
    </location>
</feature>
<evidence type="ECO:0000313" key="4">
    <source>
        <dbReference type="Proteomes" id="UP000612746"/>
    </source>
</evidence>
<evidence type="ECO:0000313" key="3">
    <source>
        <dbReference type="EMBL" id="KAG2186837.1"/>
    </source>
</evidence>
<evidence type="ECO:0000259" key="2">
    <source>
        <dbReference type="Pfam" id="PF12214"/>
    </source>
</evidence>
<feature type="compositionally biased region" description="Basic and acidic residues" evidence="1">
    <location>
        <begin position="223"/>
        <end position="233"/>
    </location>
</feature>
<proteinExistence type="predicted"/>
<protein>
    <recommendedName>
        <fullName evidence="2">TPX2 central domain-containing protein</fullName>
    </recommendedName>
</protein>
<gene>
    <name evidence="3" type="ORF">INT44_003063</name>
</gene>
<keyword evidence="4" id="KW-1185">Reference proteome</keyword>
<feature type="compositionally biased region" description="Basic and acidic residues" evidence="1">
    <location>
        <begin position="433"/>
        <end position="452"/>
    </location>
</feature>
<dbReference type="EMBL" id="JAEPRA010000004">
    <property type="protein sequence ID" value="KAG2186837.1"/>
    <property type="molecule type" value="Genomic_DNA"/>
</dbReference>
<dbReference type="Pfam" id="PF12214">
    <property type="entry name" value="TPX2_importin"/>
    <property type="match status" value="1"/>
</dbReference>
<feature type="domain" description="TPX2 central" evidence="2">
    <location>
        <begin position="459"/>
        <end position="529"/>
    </location>
</feature>
<feature type="compositionally biased region" description="Polar residues" evidence="1">
    <location>
        <begin position="323"/>
        <end position="333"/>
    </location>
</feature>
<name>A0A8H7Q692_9FUNG</name>
<dbReference type="AlphaFoldDB" id="A0A8H7Q692"/>
<feature type="region of interest" description="Disordered" evidence="1">
    <location>
        <begin position="510"/>
        <end position="537"/>
    </location>
</feature>
<accession>A0A8H7Q692</accession>
<organism evidence="3 4">
    <name type="scientific">Umbelopsis vinacea</name>
    <dbReference type="NCBI Taxonomy" id="44442"/>
    <lineage>
        <taxon>Eukaryota</taxon>
        <taxon>Fungi</taxon>
        <taxon>Fungi incertae sedis</taxon>
        <taxon>Mucoromycota</taxon>
        <taxon>Mucoromycotina</taxon>
        <taxon>Umbelopsidomycetes</taxon>
        <taxon>Umbelopsidales</taxon>
        <taxon>Umbelopsidaceae</taxon>
        <taxon>Umbelopsis</taxon>
    </lineage>
</organism>
<feature type="region of interest" description="Disordered" evidence="1">
    <location>
        <begin position="1"/>
        <end position="36"/>
    </location>
</feature>
<sequence length="537" mass="60494">MAHRESLSHQTPPLPGNTEDDENSSFVNAGRGNHSADHVHWDFDAPRFWDLNNPDAGTGFDDTWFARRPVTPNTASPSHRPFSERKPRRSGVKGSPLRLMKTPPHHHQASEESMTFFDLPATPLMSKTLNHTTSHYATPVGGKPTQSDHTDLEIPLSPFLSADLISSSTPVTKSAAIPTLPARATAFSTSRQQFIDRQQKQHEENEEETEDEIVEPAPRGTKRSNDGRERDEQNQEFGPVIDNIKRRISTIVFKCTNRDITTPLRRRSLLRNLKSRSDEVVDNEDKDATEALAMLKEAIKGAREQESIILDSPSDDERYDTPPTDNIPSSTTTQREIVRGTDSSMYMKESPIVTDGERRYITVYLPRAPNIPENRRASLFRSPHTSFVSSRRETSETENPFEVNGAERASWEKRFEHKPGSTSARLASLNDRLRRAESTHSPKKIKSLERPRSPYLPFKPTVANGPSLETSKRVKNSNVMSAEDRELAEARKHQFKAHPVNRRVLESKGHMGVPEAKSSPTTIAHSPAFHTLSRHSH</sequence>
<feature type="region of interest" description="Disordered" evidence="1">
    <location>
        <begin position="304"/>
        <end position="333"/>
    </location>
</feature>
<feature type="region of interest" description="Disordered" evidence="1">
    <location>
        <begin position="433"/>
        <end position="469"/>
    </location>
</feature>
<feature type="compositionally biased region" description="Acidic residues" evidence="1">
    <location>
        <begin position="204"/>
        <end position="214"/>
    </location>
</feature>
<feature type="region of interest" description="Disordered" evidence="1">
    <location>
        <begin position="67"/>
        <end position="110"/>
    </location>
</feature>
<comment type="caution">
    <text evidence="3">The sequence shown here is derived from an EMBL/GenBank/DDBJ whole genome shotgun (WGS) entry which is preliminary data.</text>
</comment>
<dbReference type="InterPro" id="IPR027330">
    <property type="entry name" value="TPX2_central_dom"/>
</dbReference>
<reference evidence="3" key="1">
    <citation type="submission" date="2020-12" db="EMBL/GenBank/DDBJ databases">
        <title>Metabolic potential, ecology and presence of endohyphal bacteria is reflected in genomic diversity of Mucoromycotina.</title>
        <authorList>
            <person name="Muszewska A."/>
            <person name="Okrasinska A."/>
            <person name="Steczkiewicz K."/>
            <person name="Drgas O."/>
            <person name="Orlowska M."/>
            <person name="Perlinska-Lenart U."/>
            <person name="Aleksandrzak-Piekarczyk T."/>
            <person name="Szatraj K."/>
            <person name="Zielenkiewicz U."/>
            <person name="Pilsyk S."/>
            <person name="Malc E."/>
            <person name="Mieczkowski P."/>
            <person name="Kruszewska J.S."/>
            <person name="Biernat P."/>
            <person name="Pawlowska J."/>
        </authorList>
    </citation>
    <scope>NUCLEOTIDE SEQUENCE</scope>
    <source>
        <strain evidence="3">WA0000051536</strain>
    </source>
</reference>
<dbReference type="OrthoDB" id="1684416at2759"/>
<dbReference type="Proteomes" id="UP000612746">
    <property type="component" value="Unassembled WGS sequence"/>
</dbReference>